<dbReference type="InterPro" id="IPR000504">
    <property type="entry name" value="RRM_dom"/>
</dbReference>
<protein>
    <recommendedName>
        <fullName evidence="2">RRM domain-containing protein</fullName>
    </recommendedName>
</protein>
<accession>A0ABN9SWJ1</accession>
<evidence type="ECO:0000259" key="2">
    <source>
        <dbReference type="PROSITE" id="PS50102"/>
    </source>
</evidence>
<keyword evidence="1" id="KW-0694">RNA-binding</keyword>
<evidence type="ECO:0000256" key="1">
    <source>
        <dbReference type="PROSITE-ProRule" id="PRU00176"/>
    </source>
</evidence>
<sequence>LLLMRSSWQHDDCTFSALADKLFAPFGALEGVKAVVQEHHGHEDAIAYVKFAVASDAAAAIEALNETTLPDGCLINVHVKRPSAKGKGKG</sequence>
<reference evidence="3" key="1">
    <citation type="submission" date="2023-10" db="EMBL/GenBank/DDBJ databases">
        <authorList>
            <person name="Chen Y."/>
            <person name="Shah S."/>
            <person name="Dougan E. K."/>
            <person name="Thang M."/>
            <person name="Chan C."/>
        </authorList>
    </citation>
    <scope>NUCLEOTIDE SEQUENCE [LARGE SCALE GENOMIC DNA]</scope>
</reference>
<keyword evidence="4" id="KW-1185">Reference proteome</keyword>
<name>A0ABN9SWJ1_9DINO</name>
<dbReference type="SUPFAM" id="SSF54928">
    <property type="entry name" value="RNA-binding domain, RBD"/>
    <property type="match status" value="1"/>
</dbReference>
<feature type="domain" description="RRM" evidence="2">
    <location>
        <begin position="21"/>
        <end position="82"/>
    </location>
</feature>
<dbReference type="EMBL" id="CAUYUJ010013903">
    <property type="protein sequence ID" value="CAK0836908.1"/>
    <property type="molecule type" value="Genomic_DNA"/>
</dbReference>
<feature type="non-terminal residue" evidence="3">
    <location>
        <position position="1"/>
    </location>
</feature>
<organism evidence="3 4">
    <name type="scientific">Prorocentrum cordatum</name>
    <dbReference type="NCBI Taxonomy" id="2364126"/>
    <lineage>
        <taxon>Eukaryota</taxon>
        <taxon>Sar</taxon>
        <taxon>Alveolata</taxon>
        <taxon>Dinophyceae</taxon>
        <taxon>Prorocentrales</taxon>
        <taxon>Prorocentraceae</taxon>
        <taxon>Prorocentrum</taxon>
    </lineage>
</organism>
<dbReference type="InterPro" id="IPR035979">
    <property type="entry name" value="RBD_domain_sf"/>
</dbReference>
<dbReference type="Proteomes" id="UP001189429">
    <property type="component" value="Unassembled WGS sequence"/>
</dbReference>
<comment type="caution">
    <text evidence="3">The sequence shown here is derived from an EMBL/GenBank/DDBJ whole genome shotgun (WGS) entry which is preliminary data.</text>
</comment>
<dbReference type="Gene3D" id="3.30.70.330">
    <property type="match status" value="1"/>
</dbReference>
<gene>
    <name evidence="3" type="ORF">PCOR1329_LOCUS33265</name>
</gene>
<dbReference type="InterPro" id="IPR012677">
    <property type="entry name" value="Nucleotide-bd_a/b_plait_sf"/>
</dbReference>
<dbReference type="PROSITE" id="PS50102">
    <property type="entry name" value="RRM"/>
    <property type="match status" value="1"/>
</dbReference>
<proteinExistence type="predicted"/>
<evidence type="ECO:0000313" key="3">
    <source>
        <dbReference type="EMBL" id="CAK0836908.1"/>
    </source>
</evidence>
<dbReference type="Pfam" id="PF00076">
    <property type="entry name" value="RRM_1"/>
    <property type="match status" value="1"/>
</dbReference>
<evidence type="ECO:0000313" key="4">
    <source>
        <dbReference type="Proteomes" id="UP001189429"/>
    </source>
</evidence>